<evidence type="ECO:0000313" key="4">
    <source>
        <dbReference type="Proteomes" id="UP000799118"/>
    </source>
</evidence>
<keyword evidence="4" id="KW-1185">Reference proteome</keyword>
<proteinExistence type="inferred from homology"/>
<dbReference type="PRINTS" id="PR00081">
    <property type="entry name" value="GDHRDH"/>
</dbReference>
<dbReference type="CDD" id="cd05233">
    <property type="entry name" value="SDR_c"/>
    <property type="match status" value="1"/>
</dbReference>
<evidence type="ECO:0000256" key="2">
    <source>
        <dbReference type="ARBA" id="ARBA00023002"/>
    </source>
</evidence>
<dbReference type="OrthoDB" id="10253736at2759"/>
<dbReference type="GO" id="GO:0016491">
    <property type="term" value="F:oxidoreductase activity"/>
    <property type="evidence" value="ECO:0007669"/>
    <property type="project" value="UniProtKB-KW"/>
</dbReference>
<name>A0A6A4I760_9AGAR</name>
<dbReference type="SUPFAM" id="SSF51735">
    <property type="entry name" value="NAD(P)-binding Rossmann-fold domains"/>
    <property type="match status" value="1"/>
</dbReference>
<reference evidence="3" key="1">
    <citation type="journal article" date="2019" name="Environ. Microbiol.">
        <title>Fungal ecological strategies reflected in gene transcription - a case study of two litter decomposers.</title>
        <authorList>
            <person name="Barbi F."/>
            <person name="Kohler A."/>
            <person name="Barry K."/>
            <person name="Baskaran P."/>
            <person name="Daum C."/>
            <person name="Fauchery L."/>
            <person name="Ihrmark K."/>
            <person name="Kuo A."/>
            <person name="LaButti K."/>
            <person name="Lipzen A."/>
            <person name="Morin E."/>
            <person name="Grigoriev I.V."/>
            <person name="Henrissat B."/>
            <person name="Lindahl B."/>
            <person name="Martin F."/>
        </authorList>
    </citation>
    <scope>NUCLEOTIDE SEQUENCE</scope>
    <source>
        <strain evidence="3">JB14</strain>
    </source>
</reference>
<keyword evidence="2" id="KW-0560">Oxidoreductase</keyword>
<sequence>MAIDLELQQVHVLVTGASGGIGLETTKLFLEQGAKVTAHYNSNPSTLLSLHFLHSYTSSKADLTSETSVGSLFASAQSQFSSPVQVLVVNHGIWPPQDAFLWEMELEQWKNTMDVNVTSAFLVAKYFLKALAHVQEVKESVMDKVNIVFIGSSAGKYGEKGHADYAAGKSALMYGLTLTLKNEISRIAPKGRVNAIAPGWVKTSANEHALNDPNVVYRALATTPLKKIGNTYDIATQVVWLASSKVSGHVSGHVVDVNGGMEGRLLNMPEDI</sequence>
<accession>A0A6A4I760</accession>
<gene>
    <name evidence="3" type="ORF">BT96DRAFT_851656</name>
</gene>
<protein>
    <submittedName>
        <fullName evidence="3">NAD-P-binding protein</fullName>
    </submittedName>
</protein>
<dbReference type="Pfam" id="PF13561">
    <property type="entry name" value="adh_short_C2"/>
    <property type="match status" value="1"/>
</dbReference>
<evidence type="ECO:0000256" key="1">
    <source>
        <dbReference type="ARBA" id="ARBA00006484"/>
    </source>
</evidence>
<evidence type="ECO:0000313" key="3">
    <source>
        <dbReference type="EMBL" id="KAE9406361.1"/>
    </source>
</evidence>
<dbReference type="Gene3D" id="3.40.50.720">
    <property type="entry name" value="NAD(P)-binding Rossmann-like Domain"/>
    <property type="match status" value="1"/>
</dbReference>
<dbReference type="InterPro" id="IPR036291">
    <property type="entry name" value="NAD(P)-bd_dom_sf"/>
</dbReference>
<dbReference type="PANTHER" id="PTHR24321">
    <property type="entry name" value="DEHYDROGENASES, SHORT CHAIN"/>
    <property type="match status" value="1"/>
</dbReference>
<comment type="similarity">
    <text evidence="1">Belongs to the short-chain dehydrogenases/reductases (SDR) family.</text>
</comment>
<organism evidence="3 4">
    <name type="scientific">Gymnopus androsaceus JB14</name>
    <dbReference type="NCBI Taxonomy" id="1447944"/>
    <lineage>
        <taxon>Eukaryota</taxon>
        <taxon>Fungi</taxon>
        <taxon>Dikarya</taxon>
        <taxon>Basidiomycota</taxon>
        <taxon>Agaricomycotina</taxon>
        <taxon>Agaricomycetes</taxon>
        <taxon>Agaricomycetidae</taxon>
        <taxon>Agaricales</taxon>
        <taxon>Marasmiineae</taxon>
        <taxon>Omphalotaceae</taxon>
        <taxon>Gymnopus</taxon>
    </lineage>
</organism>
<dbReference type="Proteomes" id="UP000799118">
    <property type="component" value="Unassembled WGS sequence"/>
</dbReference>
<dbReference type="InterPro" id="IPR002347">
    <property type="entry name" value="SDR_fam"/>
</dbReference>
<dbReference type="AlphaFoldDB" id="A0A6A4I760"/>
<dbReference type="PANTHER" id="PTHR24321:SF8">
    <property type="entry name" value="ESTRADIOL 17-BETA-DEHYDROGENASE 8-RELATED"/>
    <property type="match status" value="1"/>
</dbReference>
<dbReference type="EMBL" id="ML769402">
    <property type="protein sequence ID" value="KAE9406361.1"/>
    <property type="molecule type" value="Genomic_DNA"/>
</dbReference>